<dbReference type="EC" id="4.1.1.5" evidence="4"/>
<dbReference type="PANTHER" id="PTHR35524">
    <property type="entry name" value="ALPHA-ACETOLACTATE DECARBOXYLASE"/>
    <property type="match status" value="1"/>
</dbReference>
<comment type="catalytic activity">
    <reaction evidence="1">
        <text>(2S)-2-acetolactate + H(+) = (R)-acetoin + CO2</text>
        <dbReference type="Rhea" id="RHEA:21580"/>
        <dbReference type="ChEBI" id="CHEBI:15378"/>
        <dbReference type="ChEBI" id="CHEBI:15686"/>
        <dbReference type="ChEBI" id="CHEBI:16526"/>
        <dbReference type="ChEBI" id="CHEBI:58476"/>
        <dbReference type="EC" id="4.1.1.5"/>
    </reaction>
</comment>
<sequence>MAATKIPPNHIYQYSLVNALMAGVSSSGITTTTLLQKGNHGLGTFVRMDGELLLLDDTVYQLQSHGKIRKASPDDQIPYAVATHFVPEHTLHVKLEHKDSVDKVLAEVNPNAENLFMAYRITGKFSHNKCRTVKGQEYDNQPLSELGKTQFMAEYTDVEGTVVGFRSPKAWQGFFVAGEHLHFISHDRTFGGHVLELEATEEVKFEVGTISNVHIELPTSKAFNEAEMVTDDAGLKSVEG</sequence>
<gene>
    <name evidence="9" type="ORF">AB675_3487</name>
</gene>
<dbReference type="InterPro" id="IPR005128">
    <property type="entry name" value="Acetolactate_a_deCO2ase"/>
</dbReference>
<comment type="pathway">
    <text evidence="2">Polyol metabolism; (R,R)-butane-2,3-diol biosynthesis; (R,R)-butane-2,3-diol from pyruvate: step 2/3.</text>
</comment>
<dbReference type="Gene3D" id="3.30.1330.80">
    <property type="entry name" value="Hypothetical protein, similar to alpha- acetolactate decarboxylase, domain 2"/>
    <property type="match status" value="2"/>
</dbReference>
<evidence type="ECO:0000256" key="5">
    <source>
        <dbReference type="ARBA" id="ARBA00020164"/>
    </source>
</evidence>
<dbReference type="RefSeq" id="XP_017999711.1">
    <property type="nucleotide sequence ID" value="XM_018143540.1"/>
</dbReference>
<proteinExistence type="inferred from homology"/>
<dbReference type="SUPFAM" id="SSF117856">
    <property type="entry name" value="AF0104/ALDC/Ptd012-like"/>
    <property type="match status" value="1"/>
</dbReference>
<protein>
    <recommendedName>
        <fullName evidence="5">Alpha-acetolactate decarboxylase</fullName>
        <ecNumber evidence="4">4.1.1.5</ecNumber>
    </recommendedName>
</protein>
<dbReference type="OrthoDB" id="509395at2759"/>
<evidence type="ECO:0000256" key="8">
    <source>
        <dbReference type="ARBA" id="ARBA00023239"/>
    </source>
</evidence>
<evidence type="ECO:0000256" key="1">
    <source>
        <dbReference type="ARBA" id="ARBA00001784"/>
    </source>
</evidence>
<dbReference type="Pfam" id="PF03306">
    <property type="entry name" value="AAL_decarboxy"/>
    <property type="match status" value="1"/>
</dbReference>
<evidence type="ECO:0000256" key="2">
    <source>
        <dbReference type="ARBA" id="ARBA00005170"/>
    </source>
</evidence>
<dbReference type="STRING" id="1664694.A0A0N0NLZ3"/>
<comment type="similarity">
    <text evidence="3">Belongs to the alpha-acetolactate decarboxylase family.</text>
</comment>
<reference evidence="9 10" key="1">
    <citation type="submission" date="2015-06" db="EMBL/GenBank/DDBJ databases">
        <title>Draft genome of the ant-associated black yeast Phialophora attae CBS 131958.</title>
        <authorList>
            <person name="Moreno L.F."/>
            <person name="Stielow B.J."/>
            <person name="de Hoog S."/>
            <person name="Vicente V.A."/>
            <person name="Weiss V.A."/>
            <person name="de Vries M."/>
            <person name="Cruz L.M."/>
            <person name="Souza E.M."/>
        </authorList>
    </citation>
    <scope>NUCLEOTIDE SEQUENCE [LARGE SCALE GENOMIC DNA]</scope>
    <source>
        <strain evidence="9 10">CBS 131958</strain>
    </source>
</reference>
<evidence type="ECO:0000313" key="9">
    <source>
        <dbReference type="EMBL" id="KPI39748.1"/>
    </source>
</evidence>
<evidence type="ECO:0000256" key="7">
    <source>
        <dbReference type="ARBA" id="ARBA00023061"/>
    </source>
</evidence>
<dbReference type="PANTHER" id="PTHR35524:SF1">
    <property type="entry name" value="ALPHA-ACETOLACTATE DECARBOXYLASE"/>
    <property type="match status" value="1"/>
</dbReference>
<dbReference type="GeneID" id="28735420"/>
<evidence type="ECO:0000256" key="3">
    <source>
        <dbReference type="ARBA" id="ARBA00007106"/>
    </source>
</evidence>
<dbReference type="UniPathway" id="UPA00626">
    <property type="reaction ID" value="UER00678"/>
</dbReference>
<dbReference type="CDD" id="cd17299">
    <property type="entry name" value="acetolactate_decarboxylase"/>
    <property type="match status" value="1"/>
</dbReference>
<dbReference type="PIRSF" id="PIRSF001332">
    <property type="entry name" value="Acetolac_decarb"/>
    <property type="match status" value="1"/>
</dbReference>
<dbReference type="Proteomes" id="UP000038010">
    <property type="component" value="Unassembled WGS sequence"/>
</dbReference>
<evidence type="ECO:0000256" key="4">
    <source>
        <dbReference type="ARBA" id="ARBA00013204"/>
    </source>
</evidence>
<keyword evidence="10" id="KW-1185">Reference proteome</keyword>
<dbReference type="AlphaFoldDB" id="A0A0N0NLZ3"/>
<organism evidence="9 10">
    <name type="scientific">Cyphellophora attinorum</name>
    <dbReference type="NCBI Taxonomy" id="1664694"/>
    <lineage>
        <taxon>Eukaryota</taxon>
        <taxon>Fungi</taxon>
        <taxon>Dikarya</taxon>
        <taxon>Ascomycota</taxon>
        <taxon>Pezizomycotina</taxon>
        <taxon>Eurotiomycetes</taxon>
        <taxon>Chaetothyriomycetidae</taxon>
        <taxon>Chaetothyriales</taxon>
        <taxon>Cyphellophoraceae</taxon>
        <taxon>Cyphellophora</taxon>
    </lineage>
</organism>
<accession>A0A0N0NLZ3</accession>
<keyword evidence="8" id="KW-0456">Lyase</keyword>
<name>A0A0N0NLZ3_9EURO</name>
<dbReference type="VEuPathDB" id="FungiDB:AB675_3487"/>
<evidence type="ECO:0000313" key="10">
    <source>
        <dbReference type="Proteomes" id="UP000038010"/>
    </source>
</evidence>
<keyword evidence="6" id="KW-0210">Decarboxylase</keyword>
<dbReference type="GO" id="GO:0047605">
    <property type="term" value="F:acetolactate decarboxylase activity"/>
    <property type="evidence" value="ECO:0007669"/>
    <property type="project" value="UniProtKB-EC"/>
</dbReference>
<dbReference type="GO" id="GO:0045151">
    <property type="term" value="P:acetoin biosynthetic process"/>
    <property type="evidence" value="ECO:0007669"/>
    <property type="project" value="UniProtKB-KW"/>
</dbReference>
<evidence type="ECO:0000256" key="6">
    <source>
        <dbReference type="ARBA" id="ARBA00022793"/>
    </source>
</evidence>
<comment type="caution">
    <text evidence="9">The sequence shown here is derived from an EMBL/GenBank/DDBJ whole genome shotgun (WGS) entry which is preliminary data.</text>
</comment>
<dbReference type="NCBIfam" id="TIGR01252">
    <property type="entry name" value="acetolac_decarb"/>
    <property type="match status" value="1"/>
</dbReference>
<dbReference type="EMBL" id="LFJN01000014">
    <property type="protein sequence ID" value="KPI39748.1"/>
    <property type="molecule type" value="Genomic_DNA"/>
</dbReference>
<keyword evidence="7" id="KW-0005">Acetoin biosynthesis</keyword>